<dbReference type="Pfam" id="PF13144">
    <property type="entry name" value="ChapFlgA"/>
    <property type="match status" value="1"/>
</dbReference>
<feature type="domain" description="Flagella basal body P-ring formation protein FlgA SAF" evidence="1">
    <location>
        <begin position="209"/>
        <end position="330"/>
    </location>
</feature>
<dbReference type="InterPro" id="IPR039246">
    <property type="entry name" value="Flagellar_FlgA"/>
</dbReference>
<dbReference type="Gene3D" id="2.30.30.760">
    <property type="match status" value="1"/>
</dbReference>
<accession>A0A7K3NP23</accession>
<sequence>MNSTGRIFDSARAAIFATVVCLGGVLCAPTAQAAWMLRILPAACADGERVTLRDIAAPDPGFPEDAWAILGATALWAAPAPGQSQTLSGAELPGRLRAYLKDAPVEYVLPMQLVVRRGGRVVQRTELENLVVDFLTPRLSGLPGRTWLSGVETPEYLFLAEHDRLAVEMAAGSTTNGPGPTELRLCVAGQDGRTVSKVAAKAVVNQTTRVAVARRPVNPRDGVLTQELVSFEERNLAGLPGRPWDGAGVPVRLVRGVGQGQVIFAQDVEPMPVVQKGDKVLLVYEGGRIRLQVDALAESDGAPGGRVTVRNLQSERKVIASVRDKNTVVVTER</sequence>
<dbReference type="EMBL" id="JAAGRQ010000051">
    <property type="protein sequence ID" value="NDY57545.1"/>
    <property type="molecule type" value="Genomic_DNA"/>
</dbReference>
<dbReference type="PANTHER" id="PTHR36307">
    <property type="entry name" value="FLAGELLA BASAL BODY P-RING FORMATION PROTEIN FLGA"/>
    <property type="match status" value="1"/>
</dbReference>
<evidence type="ECO:0000259" key="1">
    <source>
        <dbReference type="Pfam" id="PF13144"/>
    </source>
</evidence>
<keyword evidence="2" id="KW-0282">Flagellum</keyword>
<evidence type="ECO:0000313" key="3">
    <source>
        <dbReference type="Proteomes" id="UP000469724"/>
    </source>
</evidence>
<evidence type="ECO:0000313" key="2">
    <source>
        <dbReference type="EMBL" id="NDY57545.1"/>
    </source>
</evidence>
<dbReference type="PANTHER" id="PTHR36307:SF1">
    <property type="entry name" value="FLAGELLA BASAL BODY P-RING FORMATION PROTEIN FLGA"/>
    <property type="match status" value="1"/>
</dbReference>
<comment type="caution">
    <text evidence="2">The sequence shown here is derived from an EMBL/GenBank/DDBJ whole genome shotgun (WGS) entry which is preliminary data.</text>
</comment>
<dbReference type="InterPro" id="IPR017585">
    <property type="entry name" value="SAF_FlgA"/>
</dbReference>
<dbReference type="GO" id="GO:0044780">
    <property type="term" value="P:bacterial-type flagellum assembly"/>
    <property type="evidence" value="ECO:0007669"/>
    <property type="project" value="InterPro"/>
</dbReference>
<organism evidence="2 3">
    <name type="scientific">Desulfolutivibrio sulfodismutans</name>
    <dbReference type="NCBI Taxonomy" id="63561"/>
    <lineage>
        <taxon>Bacteria</taxon>
        <taxon>Pseudomonadati</taxon>
        <taxon>Thermodesulfobacteriota</taxon>
        <taxon>Desulfovibrionia</taxon>
        <taxon>Desulfovibrionales</taxon>
        <taxon>Desulfovibrionaceae</taxon>
        <taxon>Desulfolutivibrio</taxon>
    </lineage>
</organism>
<keyword evidence="2" id="KW-0969">Cilium</keyword>
<proteinExistence type="predicted"/>
<dbReference type="RefSeq" id="WP_163302632.1">
    <property type="nucleotide sequence ID" value="NZ_JAAGRQ010000051.1"/>
</dbReference>
<keyword evidence="3" id="KW-1185">Reference proteome</keyword>
<name>A0A7K3NP23_9BACT</name>
<keyword evidence="2" id="KW-0966">Cell projection</keyword>
<gene>
    <name evidence="2" type="primary">flgA</name>
    <name evidence="2" type="ORF">G3N56_12455</name>
</gene>
<dbReference type="AlphaFoldDB" id="A0A7K3NP23"/>
<dbReference type="NCBIfam" id="TIGR03170">
    <property type="entry name" value="flgA_cterm"/>
    <property type="match status" value="1"/>
</dbReference>
<dbReference type="Proteomes" id="UP000469724">
    <property type="component" value="Unassembled WGS sequence"/>
</dbReference>
<protein>
    <submittedName>
        <fullName evidence="2">Flagellar basal body P-ring formation protein FlgA</fullName>
    </submittedName>
</protein>
<reference evidence="2 3" key="1">
    <citation type="submission" date="2020-02" db="EMBL/GenBank/DDBJ databases">
        <title>Comparative genomics of sulfur disproportionating microorganisms.</title>
        <authorList>
            <person name="Ward L.M."/>
            <person name="Bertran E."/>
            <person name="Johnston D.T."/>
        </authorList>
    </citation>
    <scope>NUCLEOTIDE SEQUENCE [LARGE SCALE GENOMIC DNA]</scope>
    <source>
        <strain evidence="2 3">DSM 3696</strain>
    </source>
</reference>